<comment type="caution">
    <text evidence="1">The sequence shown here is derived from an EMBL/GenBank/DDBJ whole genome shotgun (WGS) entry which is preliminary data.</text>
</comment>
<accession>A0ABT0CA72</accession>
<keyword evidence="2" id="KW-1185">Reference proteome</keyword>
<dbReference type="EMBL" id="JAFIRA010000014">
    <property type="protein sequence ID" value="MCJ2542685.1"/>
    <property type="molecule type" value="Genomic_DNA"/>
</dbReference>
<sequence>MKDGRTLEITNPDVPLNLEAEQHMPADKPGILMRRKLAALIKAHS</sequence>
<proteinExistence type="predicted"/>
<protein>
    <submittedName>
        <fullName evidence="1">Uncharacterized protein</fullName>
    </submittedName>
</protein>
<evidence type="ECO:0000313" key="1">
    <source>
        <dbReference type="EMBL" id="MCJ2542685.1"/>
    </source>
</evidence>
<evidence type="ECO:0000313" key="2">
    <source>
        <dbReference type="Proteomes" id="UP000830835"/>
    </source>
</evidence>
<gene>
    <name evidence="1" type="ORF">JX360_07155</name>
</gene>
<organism evidence="1 2">
    <name type="scientific">Thermostichus vulcanus str. 'Rupite'</name>
    <dbReference type="NCBI Taxonomy" id="2813851"/>
    <lineage>
        <taxon>Bacteria</taxon>
        <taxon>Bacillati</taxon>
        <taxon>Cyanobacteriota</taxon>
        <taxon>Cyanophyceae</taxon>
        <taxon>Thermostichales</taxon>
        <taxon>Thermostichaceae</taxon>
        <taxon>Thermostichus</taxon>
    </lineage>
</organism>
<reference evidence="1" key="1">
    <citation type="submission" date="2021-02" db="EMBL/GenBank/DDBJ databases">
        <title>The CRISPR/cas machinery reduction and long-range gene transfer in the hot spring cyanobacterium Synechococcus.</title>
        <authorList>
            <person name="Dvorak P."/>
            <person name="Jahodarova E."/>
            <person name="Hasler P."/>
            <person name="Poulickova A."/>
        </authorList>
    </citation>
    <scope>NUCLEOTIDE SEQUENCE</scope>
    <source>
        <strain evidence="1">Rupite</strain>
    </source>
</reference>
<dbReference type="Proteomes" id="UP000830835">
    <property type="component" value="Unassembled WGS sequence"/>
</dbReference>
<name>A0ABT0CA72_THEVL</name>
<dbReference type="RefSeq" id="WP_244349963.1">
    <property type="nucleotide sequence ID" value="NZ_JAFIRA010000014.1"/>
</dbReference>